<dbReference type="PANTHER" id="PTHR48017">
    <property type="entry name" value="OS05G0424000 PROTEIN-RELATED"/>
    <property type="match status" value="1"/>
</dbReference>
<dbReference type="Proteomes" id="UP001162156">
    <property type="component" value="Unassembled WGS sequence"/>
</dbReference>
<gene>
    <name evidence="8" type="ORF">NQ314_003880</name>
</gene>
<keyword evidence="5 6" id="KW-0472">Membrane</keyword>
<evidence type="ECO:0000313" key="9">
    <source>
        <dbReference type="Proteomes" id="UP001162156"/>
    </source>
</evidence>
<dbReference type="InterPro" id="IPR013057">
    <property type="entry name" value="AA_transpt_TM"/>
</dbReference>
<sequence length="280" mass="30653">MHVSERTLLLDIQNRSIETCGLSIFFAIICIIDVFGVFPIVTLPKAIINCGFYGILIILLVCSIQIYTAILLGKCWVIAEEIDPLIYRKNRYPYSALAEITYGKRLSNCVSFLLDLTIFGGGIPNLIVASQNLQLFGLQISDDNVNISYCYWIILLGAVLCPLLWLGSPKDMNLHSKNYFALALNRVTAAPVGGKGIIPSTKIQKWAVVTLCMFGVTTTITSIKYGNATQPSILETLPTTIPLHFAAILVALQLCLTSAVSNSALYQHMEDCLSIASGKI</sequence>
<comment type="subcellular location">
    <subcellularLocation>
        <location evidence="1">Membrane</location>
    </subcellularLocation>
</comment>
<evidence type="ECO:0000256" key="6">
    <source>
        <dbReference type="SAM" id="Phobius"/>
    </source>
</evidence>
<feature type="transmembrane region" description="Helical" evidence="6">
    <location>
        <begin position="109"/>
        <end position="129"/>
    </location>
</feature>
<evidence type="ECO:0000313" key="8">
    <source>
        <dbReference type="EMBL" id="KAJ8965813.1"/>
    </source>
</evidence>
<feature type="transmembrane region" description="Helical" evidence="6">
    <location>
        <begin position="206"/>
        <end position="223"/>
    </location>
</feature>
<evidence type="ECO:0000256" key="5">
    <source>
        <dbReference type="ARBA" id="ARBA00023136"/>
    </source>
</evidence>
<feature type="transmembrane region" description="Helical" evidence="6">
    <location>
        <begin position="243"/>
        <end position="265"/>
    </location>
</feature>
<keyword evidence="4 6" id="KW-1133">Transmembrane helix</keyword>
<protein>
    <recommendedName>
        <fullName evidence="7">Amino acid transporter transmembrane domain-containing protein</fullName>
    </recommendedName>
</protein>
<reference evidence="8" key="1">
    <citation type="journal article" date="2023" name="Insect Mol. Biol.">
        <title>Genome sequencing provides insights into the evolution of gene families encoding plant cell wall-degrading enzymes in longhorned beetles.</title>
        <authorList>
            <person name="Shin N.R."/>
            <person name="Okamura Y."/>
            <person name="Kirsch R."/>
            <person name="Pauchet Y."/>
        </authorList>
    </citation>
    <scope>NUCLEOTIDE SEQUENCE</scope>
    <source>
        <strain evidence="8">RBIC_L_NR</strain>
    </source>
</reference>
<evidence type="ECO:0000256" key="3">
    <source>
        <dbReference type="ARBA" id="ARBA00022692"/>
    </source>
</evidence>
<feature type="transmembrane region" description="Helical" evidence="6">
    <location>
        <begin position="149"/>
        <end position="167"/>
    </location>
</feature>
<comment type="caution">
    <text evidence="8">The sequence shown here is derived from an EMBL/GenBank/DDBJ whole genome shotgun (WGS) entry which is preliminary data.</text>
</comment>
<dbReference type="EMBL" id="JANEYF010001151">
    <property type="protein sequence ID" value="KAJ8965813.1"/>
    <property type="molecule type" value="Genomic_DNA"/>
</dbReference>
<dbReference type="GO" id="GO:0016020">
    <property type="term" value="C:membrane"/>
    <property type="evidence" value="ECO:0007669"/>
    <property type="project" value="UniProtKB-SubCell"/>
</dbReference>
<evidence type="ECO:0000259" key="7">
    <source>
        <dbReference type="Pfam" id="PF01490"/>
    </source>
</evidence>
<evidence type="ECO:0000256" key="2">
    <source>
        <dbReference type="ARBA" id="ARBA00022448"/>
    </source>
</evidence>
<keyword evidence="2" id="KW-0813">Transport</keyword>
<keyword evidence="3 6" id="KW-0812">Transmembrane</keyword>
<feature type="transmembrane region" description="Helical" evidence="6">
    <location>
        <begin position="53"/>
        <end position="79"/>
    </location>
</feature>
<feature type="transmembrane region" description="Helical" evidence="6">
    <location>
        <begin position="20"/>
        <end position="41"/>
    </location>
</feature>
<proteinExistence type="predicted"/>
<evidence type="ECO:0000256" key="4">
    <source>
        <dbReference type="ARBA" id="ARBA00022989"/>
    </source>
</evidence>
<dbReference type="AlphaFoldDB" id="A0AAV8ZNP3"/>
<name>A0AAV8ZNP3_9CUCU</name>
<evidence type="ECO:0000256" key="1">
    <source>
        <dbReference type="ARBA" id="ARBA00004370"/>
    </source>
</evidence>
<keyword evidence="9" id="KW-1185">Reference proteome</keyword>
<accession>A0AAV8ZNP3</accession>
<dbReference type="Pfam" id="PF01490">
    <property type="entry name" value="Aa_trans"/>
    <property type="match status" value="1"/>
</dbReference>
<feature type="domain" description="Amino acid transporter transmembrane" evidence="7">
    <location>
        <begin position="33"/>
        <end position="172"/>
    </location>
</feature>
<organism evidence="8 9">
    <name type="scientific">Rhamnusium bicolor</name>
    <dbReference type="NCBI Taxonomy" id="1586634"/>
    <lineage>
        <taxon>Eukaryota</taxon>
        <taxon>Metazoa</taxon>
        <taxon>Ecdysozoa</taxon>
        <taxon>Arthropoda</taxon>
        <taxon>Hexapoda</taxon>
        <taxon>Insecta</taxon>
        <taxon>Pterygota</taxon>
        <taxon>Neoptera</taxon>
        <taxon>Endopterygota</taxon>
        <taxon>Coleoptera</taxon>
        <taxon>Polyphaga</taxon>
        <taxon>Cucujiformia</taxon>
        <taxon>Chrysomeloidea</taxon>
        <taxon>Cerambycidae</taxon>
        <taxon>Lepturinae</taxon>
        <taxon>Rhagiini</taxon>
        <taxon>Rhamnusium</taxon>
    </lineage>
</organism>